<dbReference type="GeneID" id="112046605"/>
<dbReference type="GO" id="GO:0006412">
    <property type="term" value="P:translation"/>
    <property type="evidence" value="ECO:0007669"/>
    <property type="project" value="TreeGrafter"/>
</dbReference>
<comment type="subcellular location">
    <subcellularLocation>
        <location evidence="1">Mitochondrion</location>
    </subcellularLocation>
</comment>
<dbReference type="OrthoDB" id="10059330at2759"/>
<keyword evidence="9" id="KW-1185">Reference proteome</keyword>
<organism evidence="9 10">
    <name type="scientific">Bicyclus anynana</name>
    <name type="common">Squinting bush brown butterfly</name>
    <dbReference type="NCBI Taxonomy" id="110368"/>
    <lineage>
        <taxon>Eukaryota</taxon>
        <taxon>Metazoa</taxon>
        <taxon>Ecdysozoa</taxon>
        <taxon>Arthropoda</taxon>
        <taxon>Hexapoda</taxon>
        <taxon>Insecta</taxon>
        <taxon>Pterygota</taxon>
        <taxon>Neoptera</taxon>
        <taxon>Endopterygota</taxon>
        <taxon>Lepidoptera</taxon>
        <taxon>Glossata</taxon>
        <taxon>Ditrysia</taxon>
        <taxon>Papilionoidea</taxon>
        <taxon>Nymphalidae</taxon>
        <taxon>Satyrinae</taxon>
        <taxon>Satyrini</taxon>
        <taxon>Mycalesina</taxon>
        <taxon>Bicyclus</taxon>
    </lineage>
</organism>
<name>A0A6J1MTT7_BICAN</name>
<dbReference type="RefSeq" id="XP_023939065.1">
    <property type="nucleotide sequence ID" value="XM_024083297.2"/>
</dbReference>
<dbReference type="GO" id="GO:0003735">
    <property type="term" value="F:structural constituent of ribosome"/>
    <property type="evidence" value="ECO:0007669"/>
    <property type="project" value="InterPro"/>
</dbReference>
<dbReference type="AlphaFoldDB" id="A0A6J1MTT7"/>
<dbReference type="CTD" id="51258"/>
<evidence type="ECO:0000256" key="5">
    <source>
        <dbReference type="ARBA" id="ARBA00023128"/>
    </source>
</evidence>
<keyword evidence="4 10" id="KW-0689">Ribosomal protein</keyword>
<evidence type="ECO:0000256" key="1">
    <source>
        <dbReference type="ARBA" id="ARBA00004173"/>
    </source>
</evidence>
<dbReference type="Pfam" id="PF10244">
    <property type="entry name" value="MRP-L51"/>
    <property type="match status" value="1"/>
</dbReference>
<dbReference type="KEGG" id="bany:112046605"/>
<keyword evidence="3" id="KW-0809">Transit peptide</keyword>
<dbReference type="PANTHER" id="PTHR13409:SF0">
    <property type="entry name" value="LARGE RIBOSOMAL SUBUNIT PROTEIN ML51"/>
    <property type="match status" value="1"/>
</dbReference>
<protein>
    <recommendedName>
        <fullName evidence="7">Large ribosomal subunit protein mL51</fullName>
    </recommendedName>
    <alternativeName>
        <fullName evidence="8">39S ribosomal protein L51, mitochondrial</fullName>
    </alternativeName>
</protein>
<dbReference type="InterPro" id="IPR019373">
    <property type="entry name" value="Ribosomal_mL51"/>
</dbReference>
<dbReference type="GO" id="GO:0005762">
    <property type="term" value="C:mitochondrial large ribosomal subunit"/>
    <property type="evidence" value="ECO:0007669"/>
    <property type="project" value="TreeGrafter"/>
</dbReference>
<keyword evidence="5" id="KW-0496">Mitochondrion</keyword>
<evidence type="ECO:0000313" key="9">
    <source>
        <dbReference type="Proteomes" id="UP001652582"/>
    </source>
</evidence>
<evidence type="ECO:0000256" key="3">
    <source>
        <dbReference type="ARBA" id="ARBA00022946"/>
    </source>
</evidence>
<sequence length="159" mass="18880">MELLRNGVFRTLWRPIVNITRSVTYQYHADKPRLVRRYGYEEKIWSGGLKPRSEGKPLPLPEYRPANPWTERKSLFGQNDYIDILGPGDLHPVKTLYNVPSWIRGVRGSEYHILLRKRKMWARSATPSLRPTKWKEYEKRLSFLYRKLNRKTKTGPSPI</sequence>
<dbReference type="Proteomes" id="UP001652582">
    <property type="component" value="Chromosome 4"/>
</dbReference>
<proteinExistence type="inferred from homology"/>
<keyword evidence="6" id="KW-0687">Ribonucleoprotein</keyword>
<evidence type="ECO:0000256" key="8">
    <source>
        <dbReference type="ARBA" id="ARBA00035419"/>
    </source>
</evidence>
<evidence type="ECO:0000256" key="7">
    <source>
        <dbReference type="ARBA" id="ARBA00035182"/>
    </source>
</evidence>
<evidence type="ECO:0000256" key="6">
    <source>
        <dbReference type="ARBA" id="ARBA00023274"/>
    </source>
</evidence>
<comment type="similarity">
    <text evidence="2">Belongs to the mitochondrion-specific ribosomal protein mL51 family.</text>
</comment>
<reference evidence="10" key="1">
    <citation type="submission" date="2025-08" db="UniProtKB">
        <authorList>
            <consortium name="RefSeq"/>
        </authorList>
    </citation>
    <scope>IDENTIFICATION</scope>
</reference>
<dbReference type="PANTHER" id="PTHR13409">
    <property type="entry name" value="MITOCHONDRIAL 39S RIBOSOMAL PROTEIN L51"/>
    <property type="match status" value="1"/>
</dbReference>
<evidence type="ECO:0000256" key="2">
    <source>
        <dbReference type="ARBA" id="ARBA00010972"/>
    </source>
</evidence>
<gene>
    <name evidence="10" type="primary">LOC112046605</name>
</gene>
<evidence type="ECO:0000313" key="10">
    <source>
        <dbReference type="RefSeq" id="XP_023939065.1"/>
    </source>
</evidence>
<accession>A0A6J1MTT7</accession>
<evidence type="ECO:0000256" key="4">
    <source>
        <dbReference type="ARBA" id="ARBA00022980"/>
    </source>
</evidence>